<evidence type="ECO:0000256" key="1">
    <source>
        <dbReference type="SAM" id="Phobius"/>
    </source>
</evidence>
<sequence>MPIAGNPMAELPFVVPDLTMAQWHFFVFHTLYLFYMNHLRKNHPLLKTNKSACCGTGIFINL</sequence>
<proteinExistence type="predicted"/>
<gene>
    <name evidence="2" type="ORF">A4R26_23110</name>
</gene>
<dbReference type="STRING" id="550983.A4R26_23110"/>
<dbReference type="AlphaFoldDB" id="A0A1V9FI11"/>
<keyword evidence="1" id="KW-0812">Transmembrane</keyword>
<protein>
    <submittedName>
        <fullName evidence="2">Uncharacterized protein</fullName>
    </submittedName>
</protein>
<keyword evidence="1" id="KW-1133">Transmembrane helix</keyword>
<comment type="caution">
    <text evidence="2">The sequence shown here is derived from an EMBL/GenBank/DDBJ whole genome shotgun (WGS) entry which is preliminary data.</text>
</comment>
<dbReference type="Proteomes" id="UP000192276">
    <property type="component" value="Unassembled WGS sequence"/>
</dbReference>
<reference evidence="3" key="1">
    <citation type="submission" date="2016-04" db="EMBL/GenBank/DDBJ databases">
        <authorList>
            <person name="Chen L."/>
            <person name="Zhuang W."/>
            <person name="Wang G."/>
        </authorList>
    </citation>
    <scope>NUCLEOTIDE SEQUENCE [LARGE SCALE GENOMIC DNA]</scope>
    <source>
        <strain evidence="3">208</strain>
    </source>
</reference>
<name>A0A1V9FI11_9BACT</name>
<evidence type="ECO:0000313" key="3">
    <source>
        <dbReference type="Proteomes" id="UP000192276"/>
    </source>
</evidence>
<feature type="transmembrane region" description="Helical" evidence="1">
    <location>
        <begin position="20"/>
        <end position="37"/>
    </location>
</feature>
<accession>A0A1V9FI11</accession>
<dbReference type="EMBL" id="LWBP01000189">
    <property type="protein sequence ID" value="OQP57994.1"/>
    <property type="molecule type" value="Genomic_DNA"/>
</dbReference>
<keyword evidence="3" id="KW-1185">Reference proteome</keyword>
<keyword evidence="1" id="KW-0472">Membrane</keyword>
<organism evidence="2 3">
    <name type="scientific">Niastella populi</name>
    <dbReference type="NCBI Taxonomy" id="550983"/>
    <lineage>
        <taxon>Bacteria</taxon>
        <taxon>Pseudomonadati</taxon>
        <taxon>Bacteroidota</taxon>
        <taxon>Chitinophagia</taxon>
        <taxon>Chitinophagales</taxon>
        <taxon>Chitinophagaceae</taxon>
        <taxon>Niastella</taxon>
    </lineage>
</organism>
<evidence type="ECO:0000313" key="2">
    <source>
        <dbReference type="EMBL" id="OQP57994.1"/>
    </source>
</evidence>